<evidence type="ECO:0000313" key="1">
    <source>
        <dbReference type="EMBL" id="KFB42293.1"/>
    </source>
</evidence>
<reference evidence="1 3" key="1">
    <citation type="journal article" date="2014" name="BMC Genomics">
        <title>Genome sequence of Anopheles sinensis provides insight into genetics basis of mosquito competence for malaria parasites.</title>
        <authorList>
            <person name="Zhou D."/>
            <person name="Zhang D."/>
            <person name="Ding G."/>
            <person name="Shi L."/>
            <person name="Hou Q."/>
            <person name="Ye Y."/>
            <person name="Xu Y."/>
            <person name="Zhou H."/>
            <person name="Xiong C."/>
            <person name="Li S."/>
            <person name="Yu J."/>
            <person name="Hong S."/>
            <person name="Yu X."/>
            <person name="Zou P."/>
            <person name="Chen C."/>
            <person name="Chang X."/>
            <person name="Wang W."/>
            <person name="Lv Y."/>
            <person name="Sun Y."/>
            <person name="Ma L."/>
            <person name="Shen B."/>
            <person name="Zhu C."/>
        </authorList>
    </citation>
    <scope>NUCLEOTIDE SEQUENCE [LARGE SCALE GENOMIC DNA]</scope>
</reference>
<gene>
    <name evidence="1" type="ORF">ZHAS_00009977</name>
</gene>
<dbReference type="EnsemblMetazoa" id="ASIC009977-RA">
    <property type="protein sequence ID" value="ASIC009977-PA"/>
    <property type="gene ID" value="ASIC009977"/>
</dbReference>
<reference evidence="2" key="2">
    <citation type="submission" date="2020-05" db="UniProtKB">
        <authorList>
            <consortium name="EnsemblMetazoa"/>
        </authorList>
    </citation>
    <scope>IDENTIFICATION</scope>
</reference>
<name>A0A084VWE9_ANOSI</name>
<protein>
    <submittedName>
        <fullName evidence="1 2">Uncharacterized protein</fullName>
    </submittedName>
</protein>
<organism evidence="1">
    <name type="scientific">Anopheles sinensis</name>
    <name type="common">Mosquito</name>
    <dbReference type="NCBI Taxonomy" id="74873"/>
    <lineage>
        <taxon>Eukaryota</taxon>
        <taxon>Metazoa</taxon>
        <taxon>Ecdysozoa</taxon>
        <taxon>Arthropoda</taxon>
        <taxon>Hexapoda</taxon>
        <taxon>Insecta</taxon>
        <taxon>Pterygota</taxon>
        <taxon>Neoptera</taxon>
        <taxon>Endopterygota</taxon>
        <taxon>Diptera</taxon>
        <taxon>Nematocera</taxon>
        <taxon>Culicoidea</taxon>
        <taxon>Culicidae</taxon>
        <taxon>Anophelinae</taxon>
        <taxon>Anopheles</taxon>
    </lineage>
</organism>
<dbReference type="VEuPathDB" id="VectorBase:ASIC009977"/>
<keyword evidence="3" id="KW-1185">Reference proteome</keyword>
<evidence type="ECO:0000313" key="3">
    <source>
        <dbReference type="Proteomes" id="UP000030765"/>
    </source>
</evidence>
<dbReference type="EMBL" id="KE525174">
    <property type="protein sequence ID" value="KFB42293.1"/>
    <property type="molecule type" value="Genomic_DNA"/>
</dbReference>
<evidence type="ECO:0000313" key="2">
    <source>
        <dbReference type="EnsemblMetazoa" id="ASIC009977-PA"/>
    </source>
</evidence>
<dbReference type="AlphaFoldDB" id="A0A084VWE9"/>
<dbReference type="EMBL" id="ATLV01017583">
    <property type="status" value="NOT_ANNOTATED_CDS"/>
    <property type="molecule type" value="Genomic_DNA"/>
</dbReference>
<sequence length="67" mass="7323">MPHSLPLHQNKLRRLITLGFPGGGSCLANHGRGTLFMLMLMLMTRTDGWKGLSVGVCVLYNEAQQGP</sequence>
<proteinExistence type="predicted"/>
<accession>A0A084VWE9</accession>
<dbReference type="Proteomes" id="UP000030765">
    <property type="component" value="Unassembled WGS sequence"/>
</dbReference>